<proteinExistence type="predicted"/>
<gene>
    <name evidence="2" type="ORF">FC83_GL002103</name>
</gene>
<comment type="caution">
    <text evidence="2">The sequence shown here is derived from an EMBL/GenBank/DDBJ whole genome shotgun (WGS) entry which is preliminary data.</text>
</comment>
<dbReference type="Proteomes" id="UP000051236">
    <property type="component" value="Unassembled WGS sequence"/>
</dbReference>
<dbReference type="RefSeq" id="WP_052005122.1">
    <property type="nucleotide sequence ID" value="NZ_AZGA01000022.1"/>
</dbReference>
<reference evidence="2 3" key="1">
    <citation type="journal article" date="2015" name="Genome Announc.">
        <title>Expanding the biotechnology potential of lactobacilli through comparative genomics of 213 strains and associated genera.</title>
        <authorList>
            <person name="Sun Z."/>
            <person name="Harris H.M."/>
            <person name="McCann A."/>
            <person name="Guo C."/>
            <person name="Argimon S."/>
            <person name="Zhang W."/>
            <person name="Yang X."/>
            <person name="Jeffery I.B."/>
            <person name="Cooney J.C."/>
            <person name="Kagawa T.F."/>
            <person name="Liu W."/>
            <person name="Song Y."/>
            <person name="Salvetti E."/>
            <person name="Wrobel A."/>
            <person name="Rasinkangas P."/>
            <person name="Parkhill J."/>
            <person name="Rea M.C."/>
            <person name="O'Sullivan O."/>
            <person name="Ritari J."/>
            <person name="Douillard F.P."/>
            <person name="Paul Ross R."/>
            <person name="Yang R."/>
            <person name="Briner A.E."/>
            <person name="Felis G.E."/>
            <person name="de Vos W.M."/>
            <person name="Barrangou R."/>
            <person name="Klaenhammer T.R."/>
            <person name="Caufield P.W."/>
            <person name="Cui Y."/>
            <person name="Zhang H."/>
            <person name="O'Toole P.W."/>
        </authorList>
    </citation>
    <scope>NUCLEOTIDE SEQUENCE [LARGE SCALE GENOMIC DNA]</scope>
    <source>
        <strain evidence="2 3">DSM 18527</strain>
    </source>
</reference>
<protein>
    <submittedName>
        <fullName evidence="2">Uncharacterized protein</fullName>
    </submittedName>
</protein>
<accession>X0PIF6</accession>
<dbReference type="EMBL" id="AZGA01000022">
    <property type="protein sequence ID" value="KRM34764.1"/>
    <property type="molecule type" value="Genomic_DNA"/>
</dbReference>
<sequence length="445" mass="46702">MTPVNKKAHIYSDKSTTKDSGKALSEATQIEAFFKDPNGNVVAYRLAKGQYVKAADVTSNEKGDTSLTETAVSNTTVTTKTSAGAQLYTDNGTTSEIANTKIGNSQQYTVVAKVTDASGNIVAYKLADKQYVKAGDVTATGDGSTATGITETQATGTVQTKNIAQVYTDKDFKNAEAVRIGKDQTLNYTSVLKDGNGNIVGYGFDNAGHTSYIKVADVQNDTGGSTGDLTIAVVPSGTMTVDSGKKAVTVYSDAATTKDSGAKLDTSYSTWAVNQTAKDKDGKIVAYDLGNNQWVKASDVTAGSTSSVTTGAMPTGTALYSNFNAATIYSDPETTQSIGNLNTSYDEWSAFKVAKDANGNPVAYDLGNNQWVKASDLQLQKALNGTFDANAGTALYSSNGSLSGTIKSDGLYRVFAVTYLNGRQAVKLGNDNQWIIAATGDYYPA</sequence>
<dbReference type="PATRIC" id="fig|1423734.3.peg.2125"/>
<dbReference type="STRING" id="1423734.FC83_GL002103"/>
<feature type="compositionally biased region" description="Basic and acidic residues" evidence="1">
    <location>
        <begin position="10"/>
        <end position="21"/>
    </location>
</feature>
<dbReference type="eggNOG" id="ENOG5030B33">
    <property type="taxonomic scope" value="Bacteria"/>
</dbReference>
<evidence type="ECO:0000313" key="2">
    <source>
        <dbReference type="EMBL" id="KRM34764.1"/>
    </source>
</evidence>
<evidence type="ECO:0000313" key="3">
    <source>
        <dbReference type="Proteomes" id="UP000051236"/>
    </source>
</evidence>
<dbReference type="AlphaFoldDB" id="X0PIF6"/>
<name>X0PIF6_9LACO</name>
<evidence type="ECO:0000256" key="1">
    <source>
        <dbReference type="SAM" id="MobiDB-lite"/>
    </source>
</evidence>
<feature type="region of interest" description="Disordered" evidence="1">
    <location>
        <begin position="1"/>
        <end position="21"/>
    </location>
</feature>
<dbReference type="OrthoDB" id="2319609at2"/>
<organism evidence="2 3">
    <name type="scientific">Agrilactobacillus composti DSM 18527 = JCM 14202</name>
    <dbReference type="NCBI Taxonomy" id="1423734"/>
    <lineage>
        <taxon>Bacteria</taxon>
        <taxon>Bacillati</taxon>
        <taxon>Bacillota</taxon>
        <taxon>Bacilli</taxon>
        <taxon>Lactobacillales</taxon>
        <taxon>Lactobacillaceae</taxon>
        <taxon>Agrilactobacillus</taxon>
    </lineage>
</organism>
<keyword evidence="3" id="KW-1185">Reference proteome</keyword>